<keyword evidence="1" id="KW-0472">Membrane</keyword>
<dbReference type="AlphaFoldDB" id="A0A918H7W6"/>
<name>A0A918H7W6_9ACTN</name>
<accession>A0A918H7W6</accession>
<evidence type="ECO:0000313" key="3">
    <source>
        <dbReference type="Proteomes" id="UP000619486"/>
    </source>
</evidence>
<keyword evidence="1" id="KW-1133">Transmembrane helix</keyword>
<proteinExistence type="predicted"/>
<organism evidence="2 3">
    <name type="scientific">Streptomyces purpureus</name>
    <dbReference type="NCBI Taxonomy" id="1951"/>
    <lineage>
        <taxon>Bacteria</taxon>
        <taxon>Bacillati</taxon>
        <taxon>Actinomycetota</taxon>
        <taxon>Actinomycetes</taxon>
        <taxon>Kitasatosporales</taxon>
        <taxon>Streptomycetaceae</taxon>
        <taxon>Streptomyces</taxon>
    </lineage>
</organism>
<dbReference type="EMBL" id="BMQQ01000015">
    <property type="protein sequence ID" value="GGT43060.1"/>
    <property type="molecule type" value="Genomic_DNA"/>
</dbReference>
<gene>
    <name evidence="2" type="ORF">GCM10014713_41060</name>
</gene>
<keyword evidence="3" id="KW-1185">Reference proteome</keyword>
<reference evidence="2" key="2">
    <citation type="submission" date="2020-09" db="EMBL/GenBank/DDBJ databases">
        <authorList>
            <person name="Sun Q."/>
            <person name="Ohkuma M."/>
        </authorList>
    </citation>
    <scope>NUCLEOTIDE SEQUENCE</scope>
    <source>
        <strain evidence="2">JCM 3172</strain>
    </source>
</reference>
<protein>
    <submittedName>
        <fullName evidence="2">Uncharacterized protein</fullName>
    </submittedName>
</protein>
<keyword evidence="1" id="KW-0812">Transmembrane</keyword>
<dbReference type="Proteomes" id="UP000619486">
    <property type="component" value="Unassembled WGS sequence"/>
</dbReference>
<sequence>MSDVDSDENYRSITYGMHCPDLASLGRWILDAEGLLRMGLTAYLPTISTLSIVNGERIEPPHAQSSAADYLLRDGRLVEVSQTRPEMNRMVRPIVAMDIPFIEGVSLGEFSKITEGEFNSFRGFRTFLRREFNALDEAVDAEQMDRAMRDVGFEIEEGVRELESTMRVLSRQRAFATTGAVVAGVTVVLAAVYGAVFKEYVTGLVGGAGGGAVGWAQAMLADKSKGPVKDNKWYYVWCLQRQSERRL</sequence>
<evidence type="ECO:0000256" key="1">
    <source>
        <dbReference type="SAM" id="Phobius"/>
    </source>
</evidence>
<feature type="transmembrane region" description="Helical" evidence="1">
    <location>
        <begin position="174"/>
        <end position="194"/>
    </location>
</feature>
<evidence type="ECO:0000313" key="2">
    <source>
        <dbReference type="EMBL" id="GGT43060.1"/>
    </source>
</evidence>
<comment type="caution">
    <text evidence="2">The sequence shown here is derived from an EMBL/GenBank/DDBJ whole genome shotgun (WGS) entry which is preliminary data.</text>
</comment>
<reference evidence="2" key="1">
    <citation type="journal article" date="2014" name="Int. J. Syst. Evol. Microbiol.">
        <title>Complete genome sequence of Corynebacterium casei LMG S-19264T (=DSM 44701T), isolated from a smear-ripened cheese.</title>
        <authorList>
            <consortium name="US DOE Joint Genome Institute (JGI-PGF)"/>
            <person name="Walter F."/>
            <person name="Albersmeier A."/>
            <person name="Kalinowski J."/>
            <person name="Ruckert C."/>
        </authorList>
    </citation>
    <scope>NUCLEOTIDE SEQUENCE</scope>
    <source>
        <strain evidence="2">JCM 3172</strain>
    </source>
</reference>